<keyword evidence="15" id="KW-0768">Sushi</keyword>
<reference evidence="23" key="2">
    <citation type="submission" date="2025-04" db="UniProtKB">
        <authorList>
            <consortium name="RefSeq"/>
        </authorList>
    </citation>
    <scope>IDENTIFICATION</scope>
    <source>
        <strain evidence="23">Aabys</strain>
    </source>
</reference>
<dbReference type="GO" id="GO:0016020">
    <property type="term" value="C:membrane"/>
    <property type="evidence" value="ECO:0007669"/>
    <property type="project" value="UniProtKB-SubCell"/>
</dbReference>
<dbReference type="CDD" id="cd00033">
    <property type="entry name" value="CCP"/>
    <property type="match status" value="3"/>
</dbReference>
<evidence type="ECO:0000256" key="12">
    <source>
        <dbReference type="ARBA" id="ARBA00023170"/>
    </source>
</evidence>
<proteinExistence type="predicted"/>
<keyword evidence="4 14" id="KW-0245">EGF-like domain</keyword>
<dbReference type="GeneID" id="101889815"/>
<dbReference type="EnsemblMetazoa" id="MDOA003584-RB">
    <property type="protein sequence ID" value="MDOA003584-PB"/>
    <property type="gene ID" value="MDOA003584"/>
</dbReference>
<feature type="domain" description="EGF-like" evidence="18">
    <location>
        <begin position="431"/>
        <end position="470"/>
    </location>
</feature>
<dbReference type="FunFam" id="2.10.25.10:FF:000038">
    <property type="entry name" value="Fibrillin 2"/>
    <property type="match status" value="2"/>
</dbReference>
<dbReference type="Pfam" id="PF14670">
    <property type="entry name" value="FXa_inhibition"/>
    <property type="match status" value="3"/>
</dbReference>
<dbReference type="FunFam" id="2.10.25.10:FF:000014">
    <property type="entry name" value="Latent-transforming growth factor beta-binding protein 3"/>
    <property type="match status" value="1"/>
</dbReference>
<dbReference type="STRING" id="7370.A0A1I8MCT3"/>
<dbReference type="Pfam" id="PF07645">
    <property type="entry name" value="EGF_CA"/>
    <property type="match status" value="6"/>
</dbReference>
<keyword evidence="12" id="KW-0675">Receptor</keyword>
<keyword evidence="10" id="KW-0472">Membrane</keyword>
<reference evidence="21" key="1">
    <citation type="submission" date="2020-05" db="UniProtKB">
        <authorList>
            <consortium name="EnsemblMetazoa"/>
        </authorList>
    </citation>
    <scope>IDENTIFICATION</scope>
    <source>
        <strain evidence="21">Aabys</strain>
    </source>
</reference>
<dbReference type="InterPro" id="IPR018097">
    <property type="entry name" value="EGF_Ca-bd_CS"/>
</dbReference>
<dbReference type="CDD" id="cd00054">
    <property type="entry name" value="EGF_CA"/>
    <property type="match status" value="3"/>
</dbReference>
<dbReference type="InterPro" id="IPR049883">
    <property type="entry name" value="NOTCH1_EGF-like"/>
</dbReference>
<evidence type="ECO:0000256" key="10">
    <source>
        <dbReference type="ARBA" id="ARBA00023136"/>
    </source>
</evidence>
<evidence type="ECO:0000259" key="19">
    <source>
        <dbReference type="PROSITE" id="PS50825"/>
    </source>
</evidence>
<dbReference type="PROSITE" id="PS01187">
    <property type="entry name" value="EGF_CA"/>
    <property type="match status" value="4"/>
</dbReference>
<feature type="chain" id="PRO_5044560168" evidence="17">
    <location>
        <begin position="20"/>
        <end position="1812"/>
    </location>
</feature>
<dbReference type="InterPro" id="IPR035976">
    <property type="entry name" value="Sushi/SCR/CCP_sf"/>
</dbReference>
<dbReference type="InterPro" id="IPR003410">
    <property type="entry name" value="HYR_dom"/>
</dbReference>
<keyword evidence="22" id="KW-1185">Reference proteome</keyword>
<dbReference type="FunFam" id="2.10.25.10:FF:000002">
    <property type="entry name" value="Latent-transforming growth factor beta-binding protein 3"/>
    <property type="match status" value="1"/>
</dbReference>
<dbReference type="InterPro" id="IPR050751">
    <property type="entry name" value="ECM_structural_protein"/>
</dbReference>
<evidence type="ECO:0000256" key="7">
    <source>
        <dbReference type="ARBA" id="ARBA00022729"/>
    </source>
</evidence>
<dbReference type="GO" id="GO:0071944">
    <property type="term" value="C:cell periphery"/>
    <property type="evidence" value="ECO:0007669"/>
    <property type="project" value="UniProtKB-ARBA"/>
</dbReference>
<accession>A0A1I8MCT3</accession>
<feature type="disulfide bond" evidence="14">
    <location>
        <begin position="435"/>
        <end position="445"/>
    </location>
</feature>
<feature type="domain" description="EGF-like" evidence="18">
    <location>
        <begin position="1236"/>
        <end position="1274"/>
    </location>
</feature>
<comment type="subcellular location">
    <subcellularLocation>
        <location evidence="1">Membrane</location>
        <topology evidence="1">Single-pass type I membrane protein</topology>
    </subcellularLocation>
    <subcellularLocation>
        <location evidence="2">Secreted</location>
    </subcellularLocation>
</comment>
<keyword evidence="3" id="KW-0964">Secreted</keyword>
<dbReference type="KEGG" id="mde:101889815"/>
<dbReference type="PROSITE" id="PS50923">
    <property type="entry name" value="SUSHI"/>
    <property type="match status" value="2"/>
</dbReference>
<evidence type="ECO:0000256" key="11">
    <source>
        <dbReference type="ARBA" id="ARBA00023157"/>
    </source>
</evidence>
<evidence type="ECO:0000259" key="18">
    <source>
        <dbReference type="PROSITE" id="PS50026"/>
    </source>
</evidence>
<dbReference type="Pfam" id="PF00084">
    <property type="entry name" value="Sushi"/>
    <property type="match status" value="3"/>
</dbReference>
<dbReference type="SUPFAM" id="SSF57535">
    <property type="entry name" value="Complement control module/SCR domain"/>
    <property type="match status" value="3"/>
</dbReference>
<keyword evidence="7 17" id="KW-0732">Signal</keyword>
<name>A0A1I8MCT3_MUSDO</name>
<gene>
    <name evidence="21" type="primary">101889815</name>
    <name evidence="23" type="synonym">LOC101889815</name>
</gene>
<dbReference type="SUPFAM" id="SSF57196">
    <property type="entry name" value="EGF/Laminin"/>
    <property type="match status" value="3"/>
</dbReference>
<evidence type="ECO:0000256" key="1">
    <source>
        <dbReference type="ARBA" id="ARBA00004479"/>
    </source>
</evidence>
<comment type="caution">
    <text evidence="14">Lacks conserved residue(s) required for the propagation of feature annotation.</text>
</comment>
<sequence>MARLLIFLAAAALFGVGAAVHEDCEVPPPTKFATIQIKSEEDVIRAFYTCEGGYELQGPNELVCDIDTDEWNTDPPQCVQVAVSNEVEDSETETAQQKQQQKQAIPEDRMVSPALASTLDMSCVQAKVKAPEIRHGIVQKYERRRKGDRVFLAALYACNDNFDFEDPDMTTLYCSNRAWVGDLPTCIPLSEYDDEEGLYEYEEGDEEDDEDVAEEEDDDEEQRHHNYVPPPPPPTRPTDPPTSYNENVEHLSNEITPLNTQNPAEEDHQQHHNEEEEEERTHVVEQEVTNSVTAEATQDPYEPRVLDENCGSDNGGCDQKCQRVLFPGENEPRIQCACAEGFSLDPYDYSTCHDINECELPEVAQECPHGCENTDGSYRCLTQEVTQEKEDIAPNTDDVEDPPKNEVSSESPPVVQQCEPGFRLEHDQCVDIDECAEGISGCQICINTEGSYECTCPSGYDLAEDEKTCVDIDECAIVSEDEEYAAAYRVCSHGCHNTDGSFVCFCPPLYHLSEDGRTCDVDTCADLENPALNKSRCSYECTDLATGGFQCHCPEGYALADTYNCVQSQTACELNSGVCAPGSCQEAENEFGFQCICPVGYREENNRCVDVDECADGSHECSHQCVNTEGNYICKCPQGYILPYATAHSCEDVNECEHQPEICGELKCQNFPGSFTCLCEDGSEPNAEGICASMVANVDPCAESRCSHECVAEGDTYRCGCPAGWDLDESQLTCIQSEACDANKNGCDHICNADGSCSCQDGFALGANGKTCLDIDECQVNNGGCHHLCINVEGGFTCSCHKGFEFLDGPLRDYCFDIDECALGLHNCALDMTCENLNGSFTCLCPKGYALGMSIIHPLASNEVMAENSFDHLSHSSSTSSPLDSLASQTCLDIDECSIANGGCSHFCMNLPGYYECSCPPGHLLSSADNKTCTLVDLCLRENGGCSHACHTRNGRVECSCPEGFHLEVNGRTCLDNDECFLSNGGCEHICENNIGSYSCSCRQGFTLSSNGHACLDIDECIDGVANCSFICINLLGSYACSCEAGFQLADDEKTCLDIDECALGKHDCSHDCINVDGGYKCSCPQGYYLGEKQSVCVDLNECNADDHGCSHDCYNTMGSYLCACPDGFVLSSDEKTCINSMCFENNGGCSHQCDPDQGCSCPPGMILGLDGKTCEDVDECTADNGGCAFKCVNLPGSYECVCPDGSKPANPFDACPITCPAGFTFSRDDPSKCEDIDECSLPGVCQYQCRNTNGSYECLCPKGYRLENGRDCQDIDECAENNGGCLGGECINHNGGHECRCPLGHRLAADRKTCEVVQELRDQCHPLTAPANGAIHCTKYRHKKRRFYSTRCKVWCNPGFELQGPTHRHCNATGQWDQHDNLCLPKTCPPLATPLSGVITPPACLFGQISVGEQCLLKCNAGHVPVGASVAVCTSQLQWSYNGTFDCWPMQTEPRLGVSNGFTPLALPNAPPPLPPTFTTATTTTLHNTQSTFGGRPLPGFDFKVTPFGGGSTVGSGGVGLQRPYIKCPRNTTVYLAPSERTTHVILQKPITNLDYRYIESSPAWTRDLQAHLGPGTYVVVFRGHDPISGKKARCKTVIHVKHADGPVVEYCTPSFEVSLGENQVFRSVVWEEPRFSSKYGPIKKLYKSRLPGELFGVGVHSVYYEATNEDGLTAKCEFKIRVNSAGVSSQSHLTSNSIEYGGHRNKVPKLPNFHSVPRPSPIFTSPVLQPPPPPPPHLTAGPRPNAMKAPLLAGHESFIICPGRDPVKVTSSQSVELPPNCILKNVRINPFRQFMSQRVMPRLWASHGLF</sequence>
<evidence type="ECO:0000256" key="6">
    <source>
        <dbReference type="ARBA" id="ARBA00022692"/>
    </source>
</evidence>
<evidence type="ECO:0000313" key="22">
    <source>
        <dbReference type="Proteomes" id="UP001652621"/>
    </source>
</evidence>
<evidence type="ECO:0000256" key="5">
    <source>
        <dbReference type="ARBA" id="ARBA00022583"/>
    </source>
</evidence>
<keyword evidence="9" id="KW-1133">Transmembrane helix</keyword>
<evidence type="ECO:0000256" key="3">
    <source>
        <dbReference type="ARBA" id="ARBA00022525"/>
    </source>
</evidence>
<evidence type="ECO:0000256" key="13">
    <source>
        <dbReference type="ARBA" id="ARBA00023180"/>
    </source>
</evidence>
<dbReference type="PANTHER" id="PTHR24034:SF89">
    <property type="entry name" value="COMPLEMENT COMPONENT C1Q RECEPTOR"/>
    <property type="match status" value="1"/>
</dbReference>
<dbReference type="OrthoDB" id="10045365at2759"/>
<evidence type="ECO:0000256" key="4">
    <source>
        <dbReference type="ARBA" id="ARBA00022536"/>
    </source>
</evidence>
<dbReference type="FunFam" id="2.10.25.10:FF:000009">
    <property type="entry name" value="Low-density lipoprotein receptor isoform 1"/>
    <property type="match status" value="1"/>
</dbReference>
<dbReference type="InterPro" id="IPR000152">
    <property type="entry name" value="EGF-type_Asp/Asn_hydroxyl_site"/>
</dbReference>
<dbReference type="FunFam" id="2.10.25.10:FF:000010">
    <property type="entry name" value="Pro-epidermal growth factor"/>
    <property type="match status" value="2"/>
</dbReference>
<dbReference type="GO" id="GO:0006897">
    <property type="term" value="P:endocytosis"/>
    <property type="evidence" value="ECO:0007669"/>
    <property type="project" value="UniProtKB-KW"/>
</dbReference>
<feature type="compositionally biased region" description="Polar residues" evidence="16">
    <location>
        <begin position="253"/>
        <end position="263"/>
    </location>
</feature>
<dbReference type="GO" id="GO:0005509">
    <property type="term" value="F:calcium ion binding"/>
    <property type="evidence" value="ECO:0007669"/>
    <property type="project" value="InterPro"/>
</dbReference>
<evidence type="ECO:0000256" key="16">
    <source>
        <dbReference type="SAM" id="MobiDB-lite"/>
    </source>
</evidence>
<dbReference type="PRINTS" id="PR00907">
    <property type="entry name" value="THRMBOMODULN"/>
</dbReference>
<keyword evidence="5" id="KW-0254">Endocytosis</keyword>
<feature type="domain" description="EGF-like" evidence="18">
    <location>
        <begin position="817"/>
        <end position="855"/>
    </location>
</feature>
<protein>
    <submittedName>
        <fullName evidence="23">Fibrillin-1 isoform X2</fullName>
    </submittedName>
</protein>
<dbReference type="Pfam" id="PF02494">
    <property type="entry name" value="HYR"/>
    <property type="match status" value="1"/>
</dbReference>
<feature type="domain" description="EGF-like" evidence="18">
    <location>
        <begin position="697"/>
        <end position="731"/>
    </location>
</feature>
<dbReference type="SMART" id="SM00032">
    <property type="entry name" value="CCP"/>
    <property type="match status" value="4"/>
</dbReference>
<feature type="domain" description="EGF-like" evidence="18">
    <location>
        <begin position="1275"/>
        <end position="1316"/>
    </location>
</feature>
<evidence type="ECO:0000256" key="14">
    <source>
        <dbReference type="PROSITE-ProRule" id="PRU00076"/>
    </source>
</evidence>
<dbReference type="VEuPathDB" id="VectorBase:MDOMA2_005866"/>
<dbReference type="VEuPathDB" id="VectorBase:MDOA003584"/>
<feature type="signal peptide" evidence="17">
    <location>
        <begin position="1"/>
        <end position="19"/>
    </location>
</feature>
<dbReference type="SMART" id="SM00181">
    <property type="entry name" value="EGF"/>
    <property type="match status" value="21"/>
</dbReference>
<dbReference type="InterPro" id="IPR026823">
    <property type="entry name" value="cEGF"/>
</dbReference>
<keyword evidence="11 14" id="KW-1015">Disulfide bond</keyword>
<keyword evidence="8" id="KW-0677">Repeat</keyword>
<dbReference type="PROSITE" id="PS50026">
    <property type="entry name" value="EGF_3"/>
    <property type="match status" value="8"/>
</dbReference>
<feature type="domain" description="EGF-like" evidence="18">
    <location>
        <begin position="774"/>
        <end position="810"/>
    </location>
</feature>
<dbReference type="Gene3D" id="2.10.25.10">
    <property type="entry name" value="Laminin"/>
    <property type="match status" value="21"/>
</dbReference>
<organism evidence="21">
    <name type="scientific">Musca domestica</name>
    <name type="common">House fly</name>
    <dbReference type="NCBI Taxonomy" id="7370"/>
    <lineage>
        <taxon>Eukaryota</taxon>
        <taxon>Metazoa</taxon>
        <taxon>Ecdysozoa</taxon>
        <taxon>Arthropoda</taxon>
        <taxon>Hexapoda</taxon>
        <taxon>Insecta</taxon>
        <taxon>Pterygota</taxon>
        <taxon>Neoptera</taxon>
        <taxon>Endopterygota</taxon>
        <taxon>Diptera</taxon>
        <taxon>Brachycera</taxon>
        <taxon>Muscomorpha</taxon>
        <taxon>Muscoidea</taxon>
        <taxon>Muscidae</taxon>
        <taxon>Musca</taxon>
    </lineage>
</organism>
<evidence type="ECO:0000256" key="8">
    <source>
        <dbReference type="ARBA" id="ARBA00022737"/>
    </source>
</evidence>
<evidence type="ECO:0000256" key="17">
    <source>
        <dbReference type="SAM" id="SignalP"/>
    </source>
</evidence>
<dbReference type="InterPro" id="IPR009030">
    <property type="entry name" value="Growth_fac_rcpt_cys_sf"/>
</dbReference>
<evidence type="ECO:0000259" key="20">
    <source>
        <dbReference type="PROSITE" id="PS50923"/>
    </source>
</evidence>
<dbReference type="FunFam" id="2.10.25.10:FF:000005">
    <property type="entry name" value="Fibrillin 2"/>
    <property type="match status" value="1"/>
</dbReference>
<evidence type="ECO:0000256" key="2">
    <source>
        <dbReference type="ARBA" id="ARBA00004613"/>
    </source>
</evidence>
<dbReference type="PROSITE" id="PS50825">
    <property type="entry name" value="HYR"/>
    <property type="match status" value="1"/>
</dbReference>
<evidence type="ECO:0000256" key="15">
    <source>
        <dbReference type="PROSITE-ProRule" id="PRU00302"/>
    </source>
</evidence>
<dbReference type="Gene3D" id="2.10.70.10">
    <property type="entry name" value="Complement Module, domain 1"/>
    <property type="match status" value="3"/>
</dbReference>
<dbReference type="SMART" id="SM00179">
    <property type="entry name" value="EGF_CA"/>
    <property type="match status" value="18"/>
</dbReference>
<feature type="compositionally biased region" description="Pro residues" evidence="16">
    <location>
        <begin position="228"/>
        <end position="240"/>
    </location>
</feature>
<dbReference type="FunFam" id="2.10.25.10:FF:000240">
    <property type="entry name" value="Vitamin K-dependent protein S"/>
    <property type="match status" value="1"/>
</dbReference>
<feature type="domain" description="HYR" evidence="19">
    <location>
        <begin position="1603"/>
        <end position="1686"/>
    </location>
</feature>
<feature type="compositionally biased region" description="Acidic residues" evidence="16">
    <location>
        <begin position="200"/>
        <end position="220"/>
    </location>
</feature>
<feature type="region of interest" description="Disordered" evidence="16">
    <location>
        <begin position="200"/>
        <end position="282"/>
    </location>
</feature>
<dbReference type="InterPro" id="IPR001881">
    <property type="entry name" value="EGF-like_Ca-bd_dom"/>
</dbReference>
<dbReference type="InterPro" id="IPR000742">
    <property type="entry name" value="EGF"/>
</dbReference>
<feature type="domain" description="Sushi" evidence="20">
    <location>
        <begin position="22"/>
        <end position="80"/>
    </location>
</feature>
<feature type="domain" description="Sushi" evidence="20">
    <location>
        <begin position="1336"/>
        <end position="1386"/>
    </location>
</feature>
<evidence type="ECO:0000256" key="9">
    <source>
        <dbReference type="ARBA" id="ARBA00022989"/>
    </source>
</evidence>
<feature type="region of interest" description="Disordered" evidence="16">
    <location>
        <begin position="387"/>
        <end position="413"/>
    </location>
</feature>
<feature type="domain" description="EGF-like" evidence="18">
    <location>
        <begin position="610"/>
        <end position="646"/>
    </location>
</feature>
<dbReference type="GO" id="GO:0005576">
    <property type="term" value="C:extracellular region"/>
    <property type="evidence" value="ECO:0007669"/>
    <property type="project" value="UniProtKB-SubCell"/>
</dbReference>
<dbReference type="PROSITE" id="PS01186">
    <property type="entry name" value="EGF_2"/>
    <property type="match status" value="8"/>
</dbReference>
<keyword evidence="6" id="KW-0812">Transmembrane</keyword>
<feature type="disulfide bond" evidence="15">
    <location>
        <begin position="1357"/>
        <end position="1384"/>
    </location>
</feature>
<dbReference type="Proteomes" id="UP001652621">
    <property type="component" value="Unplaced"/>
</dbReference>
<keyword evidence="13" id="KW-0325">Glycoprotein</keyword>
<dbReference type="PANTHER" id="PTHR24034">
    <property type="entry name" value="EGF-LIKE DOMAIN-CONTAINING PROTEIN"/>
    <property type="match status" value="1"/>
</dbReference>
<dbReference type="SUPFAM" id="SSF57184">
    <property type="entry name" value="Growth factor receptor domain"/>
    <property type="match status" value="6"/>
</dbReference>
<feature type="disulfide bond" evidence="14">
    <location>
        <begin position="1240"/>
        <end position="1250"/>
    </location>
</feature>
<feature type="domain" description="EGF-like" evidence="18">
    <location>
        <begin position="1058"/>
        <end position="1098"/>
    </location>
</feature>
<dbReference type="InterPro" id="IPR000436">
    <property type="entry name" value="Sushi_SCR_CCP_dom"/>
</dbReference>
<dbReference type="PROSITE" id="PS00010">
    <property type="entry name" value="ASX_HYDROXYL"/>
    <property type="match status" value="9"/>
</dbReference>
<dbReference type="Pfam" id="PF12662">
    <property type="entry name" value="cEGF"/>
    <property type="match status" value="5"/>
</dbReference>
<feature type="compositionally biased region" description="Basic and acidic residues" evidence="16">
    <location>
        <begin position="265"/>
        <end position="282"/>
    </location>
</feature>
<evidence type="ECO:0000313" key="21">
    <source>
        <dbReference type="EnsemblMetazoa" id="MDOA003584-PB"/>
    </source>
</evidence>
<dbReference type="RefSeq" id="XP_011292947.1">
    <property type="nucleotide sequence ID" value="XM_011294645.2"/>
</dbReference>
<evidence type="ECO:0000313" key="23">
    <source>
        <dbReference type="RefSeq" id="XP_011292947.1"/>
    </source>
</evidence>